<feature type="compositionally biased region" description="Low complexity" evidence="1">
    <location>
        <begin position="438"/>
        <end position="447"/>
    </location>
</feature>
<evidence type="ECO:0008006" key="4">
    <source>
        <dbReference type="Google" id="ProtNLM"/>
    </source>
</evidence>
<dbReference type="Proteomes" id="UP000756346">
    <property type="component" value="Unassembled WGS sequence"/>
</dbReference>
<dbReference type="OrthoDB" id="5278911at2759"/>
<reference evidence="2" key="1">
    <citation type="journal article" date="2021" name="Nat. Commun.">
        <title>Genetic determinants of endophytism in the Arabidopsis root mycobiome.</title>
        <authorList>
            <person name="Mesny F."/>
            <person name="Miyauchi S."/>
            <person name="Thiergart T."/>
            <person name="Pickel B."/>
            <person name="Atanasova L."/>
            <person name="Karlsson M."/>
            <person name="Huettel B."/>
            <person name="Barry K.W."/>
            <person name="Haridas S."/>
            <person name="Chen C."/>
            <person name="Bauer D."/>
            <person name="Andreopoulos W."/>
            <person name="Pangilinan J."/>
            <person name="LaButti K."/>
            <person name="Riley R."/>
            <person name="Lipzen A."/>
            <person name="Clum A."/>
            <person name="Drula E."/>
            <person name="Henrissat B."/>
            <person name="Kohler A."/>
            <person name="Grigoriev I.V."/>
            <person name="Martin F.M."/>
            <person name="Hacquard S."/>
        </authorList>
    </citation>
    <scope>NUCLEOTIDE SEQUENCE</scope>
    <source>
        <strain evidence="2">MPI-CAGE-CH-0230</strain>
    </source>
</reference>
<evidence type="ECO:0000313" key="2">
    <source>
        <dbReference type="EMBL" id="KAH7035485.1"/>
    </source>
</evidence>
<dbReference type="GeneID" id="70187938"/>
<gene>
    <name evidence="2" type="ORF">B0I36DRAFT_360841</name>
</gene>
<feature type="region of interest" description="Disordered" evidence="1">
    <location>
        <begin position="1"/>
        <end position="105"/>
    </location>
</feature>
<evidence type="ECO:0000256" key="1">
    <source>
        <dbReference type="SAM" id="MobiDB-lite"/>
    </source>
</evidence>
<keyword evidence="3" id="KW-1185">Reference proteome</keyword>
<feature type="compositionally biased region" description="Polar residues" evidence="1">
    <location>
        <begin position="8"/>
        <end position="19"/>
    </location>
</feature>
<feature type="region of interest" description="Disordered" evidence="1">
    <location>
        <begin position="438"/>
        <end position="458"/>
    </location>
</feature>
<organism evidence="2 3">
    <name type="scientific">Microdochium trichocladiopsis</name>
    <dbReference type="NCBI Taxonomy" id="1682393"/>
    <lineage>
        <taxon>Eukaryota</taxon>
        <taxon>Fungi</taxon>
        <taxon>Dikarya</taxon>
        <taxon>Ascomycota</taxon>
        <taxon>Pezizomycotina</taxon>
        <taxon>Sordariomycetes</taxon>
        <taxon>Xylariomycetidae</taxon>
        <taxon>Xylariales</taxon>
        <taxon>Microdochiaceae</taxon>
        <taxon>Microdochium</taxon>
    </lineage>
</organism>
<dbReference type="RefSeq" id="XP_046015578.1">
    <property type="nucleotide sequence ID" value="XM_046158392.1"/>
</dbReference>
<feature type="compositionally biased region" description="Polar residues" evidence="1">
    <location>
        <begin position="46"/>
        <end position="64"/>
    </location>
</feature>
<name>A0A9P8YCM1_9PEZI</name>
<dbReference type="EMBL" id="JAGTJQ010000003">
    <property type="protein sequence ID" value="KAH7035485.1"/>
    <property type="molecule type" value="Genomic_DNA"/>
</dbReference>
<sequence>MPKKRHPTQFTKPPTTAPASLSLSSSSSRNADHHERSVNELLANMRRSTLNSSPSPALQSQLHASPSVPPDLRSILQLPESPAPPPRRLQRRFINGRRGPPGPPPPRSWITFAESLHVASSPNYFGWKDGTTSTLRALPLPGAYYPKEQSLIAMVLRRMAVDWDQQQDWNRFYIYTLPSRLRTALIAYISELYHLGLNARDLRLILQGPPLDELEQYGVAPPDLASLNEDVRDLDLTGSIGRMLSVKEVGDLLFPAAKAPEQDATVLESWDAPAPTAAPLRLLPNLTRLSLAIDPTIAKPPSWKHLLAIASKLNTVTHLSLVGWPEPSLTPNAKHTKVISPTTGQSVQYSGTGTYSHTLDDDWTEATLILRRLSGRMYSLEYLDLCGCADWFPALKYVVRDDGNSSACVDWAGDWGKISTLRLTSGYALPEWQESSWAGQAAQRQGQGQEGARGGSRPTKAQIIKYDEWVRAASEVEKHIRVQRGGRGKWITVERDVLPEYAKKVLEWEAAQQAAR</sequence>
<protein>
    <recommendedName>
        <fullName evidence="4">Tafazzin</fullName>
    </recommendedName>
</protein>
<comment type="caution">
    <text evidence="2">The sequence shown here is derived from an EMBL/GenBank/DDBJ whole genome shotgun (WGS) entry which is preliminary data.</text>
</comment>
<proteinExistence type="predicted"/>
<evidence type="ECO:0000313" key="3">
    <source>
        <dbReference type="Proteomes" id="UP000756346"/>
    </source>
</evidence>
<accession>A0A9P8YCM1</accession>
<dbReference type="AlphaFoldDB" id="A0A9P8YCM1"/>